<evidence type="ECO:0000313" key="3">
    <source>
        <dbReference type="Proteomes" id="UP000285712"/>
    </source>
</evidence>
<name>A0A3R7AJG1_APHAT</name>
<gene>
    <name evidence="2" type="ORF">DYB35_012101</name>
</gene>
<feature type="non-terminal residue" evidence="2">
    <location>
        <position position="1"/>
    </location>
</feature>
<reference evidence="2 3" key="1">
    <citation type="submission" date="2018-08" db="EMBL/GenBank/DDBJ databases">
        <title>Aphanomyces genome sequencing and annotation.</title>
        <authorList>
            <person name="Minardi D."/>
            <person name="Oidtmann B."/>
            <person name="Van Der Giezen M."/>
            <person name="Studholme D.J."/>
        </authorList>
    </citation>
    <scope>NUCLEOTIDE SEQUENCE [LARGE SCALE GENOMIC DNA]</scope>
    <source>
        <strain evidence="2 3">Sv</strain>
    </source>
</reference>
<protein>
    <recommendedName>
        <fullName evidence="4">PH domain-containing protein</fullName>
    </recommendedName>
</protein>
<organism evidence="2 3">
    <name type="scientific">Aphanomyces astaci</name>
    <name type="common">Crayfish plague agent</name>
    <dbReference type="NCBI Taxonomy" id="112090"/>
    <lineage>
        <taxon>Eukaryota</taxon>
        <taxon>Sar</taxon>
        <taxon>Stramenopiles</taxon>
        <taxon>Oomycota</taxon>
        <taxon>Saprolegniomycetes</taxon>
        <taxon>Saprolegniales</taxon>
        <taxon>Verrucalvaceae</taxon>
        <taxon>Aphanomyces</taxon>
    </lineage>
</organism>
<dbReference type="AlphaFoldDB" id="A0A3R7AJG1"/>
<feature type="compositionally biased region" description="Acidic residues" evidence="1">
    <location>
        <begin position="174"/>
        <end position="185"/>
    </location>
</feature>
<evidence type="ECO:0000313" key="2">
    <source>
        <dbReference type="EMBL" id="RHY80355.1"/>
    </source>
</evidence>
<dbReference type="EMBL" id="QUTG01008661">
    <property type="protein sequence ID" value="RHY80355.1"/>
    <property type="molecule type" value="Genomic_DNA"/>
</dbReference>
<feature type="region of interest" description="Disordered" evidence="1">
    <location>
        <begin position="154"/>
        <end position="193"/>
    </location>
</feature>
<sequence length="218" mass="23657">ILDLLAQPSFASYDIGSSFLVGNGCVYVYKQEGHYWKRALVVFEQSSYKLWSFIPSQQKAYAAINNVTWQFCTTALHERDEWLSVLQTASATIAAIEMAIHTPVCHCQECFEATGGAMSELFPTLIHGGGPPPHTPNGGGVGGFTDLDRVGPDLEGINTSRQSGGSKRPMLSIEVDDDEGDDEVSDVTFPTTPLEVEDDPFLFAPTVTPLDIITTPAK</sequence>
<accession>A0A3R7AJG1</accession>
<dbReference type="VEuPathDB" id="FungiDB:H257_14471"/>
<comment type="caution">
    <text evidence="2">The sequence shown here is derived from an EMBL/GenBank/DDBJ whole genome shotgun (WGS) entry which is preliminary data.</text>
</comment>
<evidence type="ECO:0000256" key="1">
    <source>
        <dbReference type="SAM" id="MobiDB-lite"/>
    </source>
</evidence>
<dbReference type="Proteomes" id="UP000285712">
    <property type="component" value="Unassembled WGS sequence"/>
</dbReference>
<evidence type="ECO:0008006" key="4">
    <source>
        <dbReference type="Google" id="ProtNLM"/>
    </source>
</evidence>
<proteinExistence type="predicted"/>